<gene>
    <name evidence="1" type="ORF">K1Y72_04565</name>
</gene>
<reference evidence="1 2" key="1">
    <citation type="submission" date="2021-07" db="EMBL/GenBank/DDBJ databases">
        <title>Actinomadura sp. PM05-2 isolated from lichen.</title>
        <authorList>
            <person name="Somphong A."/>
            <person name="Phongsopitanun W."/>
            <person name="Tanasupawat S."/>
            <person name="Peongsungnone V."/>
        </authorList>
    </citation>
    <scope>NUCLEOTIDE SEQUENCE [LARGE SCALE GENOMIC DNA]</scope>
    <source>
        <strain evidence="1 2">PM05-2</strain>
    </source>
</reference>
<sequence length="120" mass="11770">MSVLVRAVGALTAAYSAALLVKPEVLAGPCGLVDEWGDPLPGVATLTRAVGARDLVGGLAVALAPAGRPLDVAVASRVAADLGDAVVLGTLLPRDKRGKAAAVAAGWGALTVAAALVARR</sequence>
<dbReference type="EMBL" id="JAIBOA010000002">
    <property type="protein sequence ID" value="MBW8481633.1"/>
    <property type="molecule type" value="Genomic_DNA"/>
</dbReference>
<protein>
    <recommendedName>
        <fullName evidence="3">DUF4267 domain-containing protein</fullName>
    </recommendedName>
</protein>
<dbReference type="RefSeq" id="WP_220163482.1">
    <property type="nucleotide sequence ID" value="NZ_JAIBOA010000002.1"/>
</dbReference>
<accession>A0ABS7FMN1</accession>
<organism evidence="1 2">
    <name type="scientific">Actinomadura parmotrematis</name>
    <dbReference type="NCBI Taxonomy" id="2864039"/>
    <lineage>
        <taxon>Bacteria</taxon>
        <taxon>Bacillati</taxon>
        <taxon>Actinomycetota</taxon>
        <taxon>Actinomycetes</taxon>
        <taxon>Streptosporangiales</taxon>
        <taxon>Thermomonosporaceae</taxon>
        <taxon>Actinomadura</taxon>
    </lineage>
</organism>
<dbReference type="Proteomes" id="UP000774570">
    <property type="component" value="Unassembled WGS sequence"/>
</dbReference>
<comment type="caution">
    <text evidence="1">The sequence shown here is derived from an EMBL/GenBank/DDBJ whole genome shotgun (WGS) entry which is preliminary data.</text>
</comment>
<name>A0ABS7FMN1_9ACTN</name>
<evidence type="ECO:0000313" key="2">
    <source>
        <dbReference type="Proteomes" id="UP000774570"/>
    </source>
</evidence>
<keyword evidence="2" id="KW-1185">Reference proteome</keyword>
<proteinExistence type="predicted"/>
<evidence type="ECO:0008006" key="3">
    <source>
        <dbReference type="Google" id="ProtNLM"/>
    </source>
</evidence>
<evidence type="ECO:0000313" key="1">
    <source>
        <dbReference type="EMBL" id="MBW8481633.1"/>
    </source>
</evidence>